<dbReference type="AlphaFoldDB" id="A0A1M6FIS0"/>
<evidence type="ECO:0000313" key="1">
    <source>
        <dbReference type="EMBL" id="SHI97522.1"/>
    </source>
</evidence>
<dbReference type="GO" id="GO:0003677">
    <property type="term" value="F:DNA binding"/>
    <property type="evidence" value="ECO:0007669"/>
    <property type="project" value="InterPro"/>
</dbReference>
<reference evidence="2" key="1">
    <citation type="submission" date="2016-11" db="EMBL/GenBank/DDBJ databases">
        <authorList>
            <person name="Varghese N."/>
            <person name="Submissions S."/>
        </authorList>
    </citation>
    <scope>NUCLEOTIDE SEQUENCE [LARGE SCALE GENOMIC DNA]</scope>
    <source>
        <strain evidence="2">DSM 26884</strain>
    </source>
</reference>
<proteinExistence type="predicted"/>
<evidence type="ECO:0000313" key="2">
    <source>
        <dbReference type="Proteomes" id="UP000184192"/>
    </source>
</evidence>
<sequence length="147" mass="16975">MEKHERIKAAYEYLRNIGKVHTQQDIADSMGMKKESVSRAFSGNENYLTDKFLNKFNFTFGNIFNMDWLLNEEGEMLYPSQSVGDISNSNVSGVNVSGREIHIASPEAYHTLLKIVETNQKTTEKFQEQIDRLISIIESKYEITKDR</sequence>
<dbReference type="InterPro" id="IPR010982">
    <property type="entry name" value="Lambda_DNA-bd_dom_sf"/>
</dbReference>
<protein>
    <submittedName>
        <fullName evidence="1">Uncharacterized protein</fullName>
    </submittedName>
</protein>
<dbReference type="EMBL" id="FQZN01000012">
    <property type="protein sequence ID" value="SHI97522.1"/>
    <property type="molecule type" value="Genomic_DNA"/>
</dbReference>
<dbReference type="Gene3D" id="1.10.260.40">
    <property type="entry name" value="lambda repressor-like DNA-binding domains"/>
    <property type="match status" value="1"/>
</dbReference>
<dbReference type="GeneID" id="92712275"/>
<name>A0A1M6FIS0_9BACE</name>
<gene>
    <name evidence="1" type="ORF">SAMN05444350_11252</name>
</gene>
<dbReference type="RefSeq" id="WP_025831340.1">
    <property type="nucleotide sequence ID" value="NZ_FQZN01000012.1"/>
</dbReference>
<keyword evidence="2" id="KW-1185">Reference proteome</keyword>
<accession>A0A1M6FIS0</accession>
<organism evidence="1 2">
    <name type="scientific">Bacteroides stercorirosoris</name>
    <dbReference type="NCBI Taxonomy" id="871324"/>
    <lineage>
        <taxon>Bacteria</taxon>
        <taxon>Pseudomonadati</taxon>
        <taxon>Bacteroidota</taxon>
        <taxon>Bacteroidia</taxon>
        <taxon>Bacteroidales</taxon>
        <taxon>Bacteroidaceae</taxon>
        <taxon>Bacteroides</taxon>
    </lineage>
</organism>
<dbReference type="Proteomes" id="UP000184192">
    <property type="component" value="Unassembled WGS sequence"/>
</dbReference>